<dbReference type="RefSeq" id="WP_267635698.1">
    <property type="nucleotide sequence ID" value="NZ_JAODIY010000001.1"/>
</dbReference>
<evidence type="ECO:0000313" key="1">
    <source>
        <dbReference type="EMBL" id="MFC7127635.1"/>
    </source>
</evidence>
<sequence length="155" mass="17058">MTDDATNEGWEQLLDEMDTMAAELAAEGWETLSMPAGDAAAVEAEEGQTDRHGYAYVVPSDDADRFEELFKPDGFSETEVYRATTPSHLFLLTVFLDPESETAILLAGVLDSNSLAACRQAATETDKMYSHVCKINGTHLGSFEHDEIDPFFPEN</sequence>
<dbReference type="Pfam" id="PF24373">
    <property type="entry name" value="DUF7529"/>
    <property type="match status" value="1"/>
</dbReference>
<gene>
    <name evidence="1" type="ORF">ACFQJ7_16700</name>
</gene>
<protein>
    <submittedName>
        <fullName evidence="1">Uncharacterized protein</fullName>
    </submittedName>
</protein>
<comment type="caution">
    <text evidence="1">The sequence shown here is derived from an EMBL/GenBank/DDBJ whole genome shotgun (WGS) entry which is preliminary data.</text>
</comment>
<dbReference type="InterPro" id="IPR055951">
    <property type="entry name" value="DUF7529"/>
</dbReference>
<reference evidence="1 2" key="1">
    <citation type="journal article" date="2014" name="Int. J. Syst. Evol. Microbiol.">
        <title>Complete genome sequence of Corynebacterium casei LMG S-19264T (=DSM 44701T), isolated from a smear-ripened cheese.</title>
        <authorList>
            <consortium name="US DOE Joint Genome Institute (JGI-PGF)"/>
            <person name="Walter F."/>
            <person name="Albersmeier A."/>
            <person name="Kalinowski J."/>
            <person name="Ruckert C."/>
        </authorList>
    </citation>
    <scope>NUCLEOTIDE SEQUENCE [LARGE SCALE GENOMIC DNA]</scope>
    <source>
        <strain evidence="1 2">CGMCC 4.7215</strain>
    </source>
</reference>
<organism evidence="1 2">
    <name type="scientific">Halovenus rubra</name>
    <dbReference type="NCBI Taxonomy" id="869890"/>
    <lineage>
        <taxon>Archaea</taxon>
        <taxon>Methanobacteriati</taxon>
        <taxon>Methanobacteriota</taxon>
        <taxon>Stenosarchaea group</taxon>
        <taxon>Halobacteria</taxon>
        <taxon>Halobacteriales</taxon>
        <taxon>Haloarculaceae</taxon>
        <taxon>Halovenus</taxon>
    </lineage>
</organism>
<evidence type="ECO:0000313" key="2">
    <source>
        <dbReference type="Proteomes" id="UP001596414"/>
    </source>
</evidence>
<proteinExistence type="predicted"/>
<accession>A0ABD5X8Y7</accession>
<dbReference type="Proteomes" id="UP001596414">
    <property type="component" value="Unassembled WGS sequence"/>
</dbReference>
<dbReference type="EMBL" id="JBHSZQ010000051">
    <property type="protein sequence ID" value="MFC7127635.1"/>
    <property type="molecule type" value="Genomic_DNA"/>
</dbReference>
<name>A0ABD5X8Y7_9EURY</name>
<dbReference type="AlphaFoldDB" id="A0ABD5X8Y7"/>